<reference evidence="1 2" key="1">
    <citation type="journal article" date="2021" name="Chemosphere">
        <title>Bioballs carrying a syntrophic Rhodococcus and Mycolicibacterium consortium for simultaneous sorption and biodegradation of fuel oil in contaminated freshwater.</title>
        <authorList>
            <person name="Naloka K."/>
            <person name="Polrit D."/>
            <person name="Muangchinda C."/>
            <person name="Thoetkiattikul H."/>
            <person name="Pinyakong O."/>
        </authorList>
    </citation>
    <scope>NUCLEOTIDE SEQUENCE [LARGE SCALE GENOMIC DNA]</scope>
    <source>
        <strain evidence="1 2">J101</strain>
    </source>
</reference>
<protein>
    <submittedName>
        <fullName evidence="1">Uncharacterized protein</fullName>
    </submittedName>
</protein>
<dbReference type="Proteomes" id="UP001289645">
    <property type="component" value="Unassembled WGS sequence"/>
</dbReference>
<name>A0ACC6MMK8_MYCPF</name>
<keyword evidence="2" id="KW-1185">Reference proteome</keyword>
<dbReference type="EMBL" id="JAOXLN010000028">
    <property type="protein sequence ID" value="MDZ5088163.1"/>
    <property type="molecule type" value="Genomic_DNA"/>
</dbReference>
<evidence type="ECO:0000313" key="2">
    <source>
        <dbReference type="Proteomes" id="UP001289645"/>
    </source>
</evidence>
<sequence>MRESTGLPPRQTLLPAATPPCVVDAQKARRGAAGLLSVPAWPAHRRSPINSPEG</sequence>
<gene>
    <name evidence="1" type="ORF">OHX15_22455</name>
</gene>
<comment type="caution">
    <text evidence="1">The sequence shown here is derived from an EMBL/GenBank/DDBJ whole genome shotgun (WGS) entry which is preliminary data.</text>
</comment>
<organism evidence="1 2">
    <name type="scientific">Mycolicibacterium parafortuitum</name>
    <name type="common">Mycobacterium parafortuitum</name>
    <dbReference type="NCBI Taxonomy" id="39692"/>
    <lineage>
        <taxon>Bacteria</taxon>
        <taxon>Bacillati</taxon>
        <taxon>Actinomycetota</taxon>
        <taxon>Actinomycetes</taxon>
        <taxon>Mycobacteriales</taxon>
        <taxon>Mycobacteriaceae</taxon>
        <taxon>Mycolicibacterium</taxon>
    </lineage>
</organism>
<accession>A0ACC6MMK8</accession>
<evidence type="ECO:0000313" key="1">
    <source>
        <dbReference type="EMBL" id="MDZ5088163.1"/>
    </source>
</evidence>
<proteinExistence type="predicted"/>